<keyword evidence="6" id="KW-1185">Reference proteome</keyword>
<reference evidence="5 6" key="1">
    <citation type="submission" date="2019-06" db="EMBL/GenBank/DDBJ databases">
        <title>The draft genome of Rhizobium smilacinae PTYR-5.</title>
        <authorList>
            <person name="Liu L."/>
            <person name="Li L."/>
            <person name="Zhang X."/>
        </authorList>
    </citation>
    <scope>NUCLEOTIDE SEQUENCE [LARGE SCALE GENOMIC DNA]</scope>
    <source>
        <strain evidence="5 6">PTYR-5</strain>
    </source>
</reference>
<proteinExistence type="inferred from homology"/>
<gene>
    <name evidence="5" type="ORF">FHP24_14190</name>
</gene>
<sequence>MQADATALAEAIGRGQMTARQAMERSLAAAEKYQALGALCYLDAELGLASADAFDALPVDQRKSMPFGGVPTLAKDLGGPFQGFPVGAGSKSLPRQDGTADSDLAVRFRNAGLCLFGITTTPEFGLSLASEPAIGPISRNPLDPNLMSGGSSGGAAAAVAAGIVSIAHATDAGGSIRVPAACCGLVGLKPGRGAMAAGPLFTNHLGGIASELAVCRSVRDAELAFSILSGSASGPYPPVEQAPAPAGKMRIGLLTDLGPAFPIDPLRAGAVEDAARVLEAQGHEIIPLAWDDISAIVEAAGRAFRDVIAINLASLAKVPDIDASLWEPMTQAVAEEGGRLSGVQVWDLVQAMVYVSRDLWALFDRFDVLLTPMLTSAPRPIGSFPTDHRDTDLHFARMGSFAPLAALANISGFPAITLPFGVDKTGLPLPVQIIAPMGQEALLLALAARLEREERWSHRFPIAGLG</sequence>
<dbReference type="Proteomes" id="UP000311605">
    <property type="component" value="Unassembled WGS sequence"/>
</dbReference>
<accession>A0A5C4XL56</accession>
<dbReference type="PROSITE" id="PS00571">
    <property type="entry name" value="AMIDASES"/>
    <property type="match status" value="1"/>
</dbReference>
<evidence type="ECO:0000256" key="2">
    <source>
        <dbReference type="ARBA" id="ARBA00009199"/>
    </source>
</evidence>
<evidence type="ECO:0000256" key="1">
    <source>
        <dbReference type="ARBA" id="ARBA00003871"/>
    </source>
</evidence>
<comment type="caution">
    <text evidence="5">The sequence shown here is derived from an EMBL/GenBank/DDBJ whole genome shotgun (WGS) entry which is preliminary data.</text>
</comment>
<dbReference type="OrthoDB" id="9777859at2"/>
<comment type="similarity">
    <text evidence="2">Belongs to the amidase family.</text>
</comment>
<comment type="function">
    <text evidence="1">Hydrolyzes indole-3-acetamide (IAM) into indole-3-acetic acid (IAA).</text>
</comment>
<dbReference type="InterPro" id="IPR036928">
    <property type="entry name" value="AS_sf"/>
</dbReference>
<evidence type="ECO:0000259" key="4">
    <source>
        <dbReference type="Pfam" id="PF01425"/>
    </source>
</evidence>
<dbReference type="SUPFAM" id="SSF75304">
    <property type="entry name" value="Amidase signature (AS) enzymes"/>
    <property type="match status" value="1"/>
</dbReference>
<dbReference type="Gene3D" id="3.90.1300.10">
    <property type="entry name" value="Amidase signature (AS) domain"/>
    <property type="match status" value="1"/>
</dbReference>
<evidence type="ECO:0000313" key="6">
    <source>
        <dbReference type="Proteomes" id="UP000311605"/>
    </source>
</evidence>
<evidence type="ECO:0000313" key="5">
    <source>
        <dbReference type="EMBL" id="TNM63929.1"/>
    </source>
</evidence>
<dbReference type="PANTHER" id="PTHR11895">
    <property type="entry name" value="TRANSAMIDASE"/>
    <property type="match status" value="1"/>
</dbReference>
<dbReference type="RefSeq" id="WP_139676832.1">
    <property type="nucleotide sequence ID" value="NZ_VDMN01000002.1"/>
</dbReference>
<dbReference type="PANTHER" id="PTHR11895:SF7">
    <property type="entry name" value="GLUTAMYL-TRNA(GLN) AMIDOTRANSFERASE SUBUNIT A, MITOCHONDRIAL"/>
    <property type="match status" value="1"/>
</dbReference>
<feature type="domain" description="Amidase" evidence="4">
    <location>
        <begin position="24"/>
        <end position="444"/>
    </location>
</feature>
<dbReference type="EMBL" id="VDMN01000002">
    <property type="protein sequence ID" value="TNM63929.1"/>
    <property type="molecule type" value="Genomic_DNA"/>
</dbReference>
<name>A0A5C4XL56_9HYPH</name>
<organism evidence="5 6">
    <name type="scientific">Aliirhizobium smilacinae</name>
    <dbReference type="NCBI Taxonomy" id="1395944"/>
    <lineage>
        <taxon>Bacteria</taxon>
        <taxon>Pseudomonadati</taxon>
        <taxon>Pseudomonadota</taxon>
        <taxon>Alphaproteobacteria</taxon>
        <taxon>Hyphomicrobiales</taxon>
        <taxon>Rhizobiaceae</taxon>
        <taxon>Aliirhizobium</taxon>
    </lineage>
</organism>
<dbReference type="Pfam" id="PF01425">
    <property type="entry name" value="Amidase"/>
    <property type="match status" value="1"/>
</dbReference>
<evidence type="ECO:0000256" key="3">
    <source>
        <dbReference type="ARBA" id="ARBA00021874"/>
    </source>
</evidence>
<dbReference type="AlphaFoldDB" id="A0A5C4XL56"/>
<dbReference type="GO" id="GO:0003824">
    <property type="term" value="F:catalytic activity"/>
    <property type="evidence" value="ECO:0007669"/>
    <property type="project" value="InterPro"/>
</dbReference>
<dbReference type="InterPro" id="IPR023631">
    <property type="entry name" value="Amidase_dom"/>
</dbReference>
<protein>
    <recommendedName>
        <fullName evidence="3">Indoleacetamide hydrolase</fullName>
    </recommendedName>
</protein>
<dbReference type="InterPro" id="IPR000120">
    <property type="entry name" value="Amidase"/>
</dbReference>
<dbReference type="InterPro" id="IPR020556">
    <property type="entry name" value="Amidase_CS"/>
</dbReference>